<evidence type="ECO:0000313" key="10">
    <source>
        <dbReference type="Proteomes" id="UP000239434"/>
    </source>
</evidence>
<dbReference type="PANTHER" id="PTHR23063">
    <property type="entry name" value="PHOSPHOLIPID ACYLTRANSFERASE"/>
    <property type="match status" value="1"/>
</dbReference>
<gene>
    <name evidence="9" type="ORF">C5748_06445</name>
</gene>
<keyword evidence="7 9" id="KW-0012">Acyltransferase</keyword>
<dbReference type="GO" id="GO:0006629">
    <property type="term" value="P:lipid metabolic process"/>
    <property type="evidence" value="ECO:0007669"/>
    <property type="project" value="UniProtKB-KW"/>
</dbReference>
<comment type="subcellular location">
    <subcellularLocation>
        <location evidence="1">Membrane</location>
    </subcellularLocation>
</comment>
<dbReference type="RefSeq" id="WP_105741115.1">
    <property type="nucleotide sequence ID" value="NZ_PVBR01000004.1"/>
</dbReference>
<protein>
    <submittedName>
        <fullName evidence="9">1-acyl-sn-glycerol-3-phosphate acyltransferase</fullName>
    </submittedName>
</protein>
<dbReference type="SUPFAM" id="SSF69593">
    <property type="entry name" value="Glycerol-3-phosphate (1)-acyltransferase"/>
    <property type="match status" value="1"/>
</dbReference>
<dbReference type="InterPro" id="IPR002123">
    <property type="entry name" value="Plipid/glycerol_acylTrfase"/>
</dbReference>
<dbReference type="GO" id="GO:0016746">
    <property type="term" value="F:acyltransferase activity"/>
    <property type="evidence" value="ECO:0007669"/>
    <property type="project" value="UniProtKB-KW"/>
</dbReference>
<reference evidence="9 10" key="1">
    <citation type="submission" date="2018-02" db="EMBL/GenBank/DDBJ databases">
        <title>The draft genome of Phyllobacterium sp. 1N-3.</title>
        <authorList>
            <person name="Liu L."/>
            <person name="Li L."/>
            <person name="Zhang X."/>
            <person name="Wang T."/>
            <person name="Liang L."/>
        </authorList>
    </citation>
    <scope>NUCLEOTIDE SEQUENCE [LARGE SCALE GENOMIC DNA]</scope>
    <source>
        <strain evidence="9 10">1N-3</strain>
    </source>
</reference>
<dbReference type="Pfam" id="PF01553">
    <property type="entry name" value="Acyltransferase"/>
    <property type="match status" value="1"/>
</dbReference>
<dbReference type="Proteomes" id="UP000239434">
    <property type="component" value="Unassembled WGS sequence"/>
</dbReference>
<keyword evidence="5" id="KW-0443">Lipid metabolism</keyword>
<evidence type="ECO:0000313" key="9">
    <source>
        <dbReference type="EMBL" id="PRD44229.1"/>
    </source>
</evidence>
<evidence type="ECO:0000256" key="1">
    <source>
        <dbReference type="ARBA" id="ARBA00004370"/>
    </source>
</evidence>
<keyword evidence="3" id="KW-0812">Transmembrane</keyword>
<organism evidence="9 10">
    <name type="scientific">Phyllobacterium phragmitis</name>
    <dbReference type="NCBI Taxonomy" id="2670329"/>
    <lineage>
        <taxon>Bacteria</taxon>
        <taxon>Pseudomonadati</taxon>
        <taxon>Pseudomonadota</taxon>
        <taxon>Alphaproteobacteria</taxon>
        <taxon>Hyphomicrobiales</taxon>
        <taxon>Phyllobacteriaceae</taxon>
        <taxon>Phyllobacterium</taxon>
    </lineage>
</organism>
<name>A0A2S9IUM1_9HYPH</name>
<proteinExistence type="predicted"/>
<evidence type="ECO:0000256" key="3">
    <source>
        <dbReference type="ARBA" id="ARBA00022692"/>
    </source>
</evidence>
<feature type="domain" description="Phospholipid/glycerol acyltransferase" evidence="8">
    <location>
        <begin position="67"/>
        <end position="186"/>
    </location>
</feature>
<dbReference type="AlphaFoldDB" id="A0A2S9IUM1"/>
<keyword evidence="2 9" id="KW-0808">Transferase</keyword>
<keyword evidence="10" id="KW-1185">Reference proteome</keyword>
<keyword evidence="4" id="KW-1133">Transmembrane helix</keyword>
<keyword evidence="6" id="KW-0472">Membrane</keyword>
<evidence type="ECO:0000259" key="8">
    <source>
        <dbReference type="SMART" id="SM00563"/>
    </source>
</evidence>
<evidence type="ECO:0000256" key="2">
    <source>
        <dbReference type="ARBA" id="ARBA00022679"/>
    </source>
</evidence>
<accession>A0A2S9IUM1</accession>
<dbReference type="GO" id="GO:0016020">
    <property type="term" value="C:membrane"/>
    <property type="evidence" value="ECO:0007669"/>
    <property type="project" value="UniProtKB-SubCell"/>
</dbReference>
<dbReference type="EMBL" id="PVBR01000004">
    <property type="protein sequence ID" value="PRD44229.1"/>
    <property type="molecule type" value="Genomic_DNA"/>
</dbReference>
<evidence type="ECO:0000256" key="4">
    <source>
        <dbReference type="ARBA" id="ARBA00022989"/>
    </source>
</evidence>
<evidence type="ECO:0000256" key="5">
    <source>
        <dbReference type="ARBA" id="ARBA00023098"/>
    </source>
</evidence>
<sequence length="267" mass="29587">MIGSLRIALVLICFAALALTLVPLQYLFLKTGLALKNRLPRLFHRVLARLLGFRIRTHGEMTKGRPLLLVSNHVSWSDITVLSTVGDVSFIAKTEVRDWPLFGTFAVLQRSVFVERDRRGKTGEQASQIATRLVSGDAMVLFAEGTTSDGNRVLPFKTSLFGAASAAIRETGAEAVIVQPVAIAYTRLHGMPMGRYHRPIASWPGDVELLPHLKIILREGALDAEIRFGEPVVITARTDRKTLARTMEERVRAMLQTSLMGRDIESE</sequence>
<evidence type="ECO:0000256" key="7">
    <source>
        <dbReference type="ARBA" id="ARBA00023315"/>
    </source>
</evidence>
<comment type="caution">
    <text evidence="9">The sequence shown here is derived from an EMBL/GenBank/DDBJ whole genome shotgun (WGS) entry which is preliminary data.</text>
</comment>
<dbReference type="SMART" id="SM00563">
    <property type="entry name" value="PlsC"/>
    <property type="match status" value="1"/>
</dbReference>
<dbReference type="PANTHER" id="PTHR23063:SF52">
    <property type="entry name" value="LYSOPHOSPHATIDYLCHOLINE ACYLTRANSFERASE"/>
    <property type="match status" value="1"/>
</dbReference>
<evidence type="ECO:0000256" key="6">
    <source>
        <dbReference type="ARBA" id="ARBA00023136"/>
    </source>
</evidence>
<dbReference type="CDD" id="cd07989">
    <property type="entry name" value="LPLAT_AGPAT-like"/>
    <property type="match status" value="1"/>
</dbReference>